<dbReference type="InterPro" id="IPR001944">
    <property type="entry name" value="Glycoside_Hdrlase_35"/>
</dbReference>
<dbReference type="EC" id="3.2.1.23" evidence="5"/>
<dbReference type="InterPro" id="IPR017853">
    <property type="entry name" value="GH"/>
</dbReference>
<comment type="caution">
    <text evidence="5">The sequence shown here is derived from an EMBL/GenBank/DDBJ whole genome shotgun (WGS) entry which is preliminary data.</text>
</comment>
<proteinExistence type="inferred from homology"/>
<evidence type="ECO:0000256" key="1">
    <source>
        <dbReference type="ARBA" id="ARBA00009809"/>
    </source>
</evidence>
<dbReference type="InterPro" id="IPR029062">
    <property type="entry name" value="Class_I_gatase-like"/>
</dbReference>
<accession>A0ABS2T1E2</accession>
<dbReference type="EMBL" id="JAFBCV010000021">
    <property type="protein sequence ID" value="MBM7841076.1"/>
    <property type="molecule type" value="Genomic_DNA"/>
</dbReference>
<gene>
    <name evidence="5" type="ORF">JOC54_004375</name>
</gene>
<dbReference type="Pfam" id="PF22369">
    <property type="entry name" value="GLMA_2nd"/>
    <property type="match status" value="1"/>
</dbReference>
<dbReference type="Gene3D" id="3.40.50.880">
    <property type="match status" value="1"/>
</dbReference>
<dbReference type="SUPFAM" id="SSF51445">
    <property type="entry name" value="(Trans)glycosidases"/>
    <property type="match status" value="1"/>
</dbReference>
<evidence type="ECO:0000313" key="5">
    <source>
        <dbReference type="EMBL" id="MBM7841076.1"/>
    </source>
</evidence>
<evidence type="ECO:0000256" key="2">
    <source>
        <dbReference type="RuleBase" id="RU003679"/>
    </source>
</evidence>
<reference evidence="5" key="1">
    <citation type="submission" date="2021-01" db="EMBL/GenBank/DDBJ databases">
        <title>Genomic Encyclopedia of Type Strains, Phase IV (KMG-IV): sequencing the most valuable type-strain genomes for metagenomic binning, comparative biology and taxonomic classification.</title>
        <authorList>
            <person name="Goeker M."/>
        </authorList>
    </citation>
    <scope>NUCLEOTIDE SEQUENCE</scope>
    <source>
        <strain evidence="5">DSM 21943</strain>
    </source>
</reference>
<dbReference type="GO" id="GO:0004565">
    <property type="term" value="F:beta-galactosidase activity"/>
    <property type="evidence" value="ECO:0007669"/>
    <property type="project" value="UniProtKB-EC"/>
</dbReference>
<comment type="similarity">
    <text evidence="1 2">Belongs to the glycosyl hydrolase 35 family.</text>
</comment>
<dbReference type="Pfam" id="PF01301">
    <property type="entry name" value="Glyco_hydro_35"/>
    <property type="match status" value="1"/>
</dbReference>
<dbReference type="InterPro" id="IPR031330">
    <property type="entry name" value="Gly_Hdrlase_35_cat"/>
</dbReference>
<evidence type="ECO:0000313" key="6">
    <source>
        <dbReference type="Proteomes" id="UP001179280"/>
    </source>
</evidence>
<dbReference type="PRINTS" id="PR00742">
    <property type="entry name" value="GLHYDRLASE35"/>
</dbReference>
<dbReference type="PANTHER" id="PTHR23421">
    <property type="entry name" value="BETA-GALACTOSIDASE RELATED"/>
    <property type="match status" value="1"/>
</dbReference>
<evidence type="ECO:0000259" key="3">
    <source>
        <dbReference type="Pfam" id="PF01301"/>
    </source>
</evidence>
<dbReference type="Proteomes" id="UP001179280">
    <property type="component" value="Unassembled WGS sequence"/>
</dbReference>
<feature type="domain" description="GLMA-like second" evidence="4">
    <location>
        <begin position="467"/>
        <end position="575"/>
    </location>
</feature>
<organism evidence="5 6">
    <name type="scientific">Shouchella xiaoxiensis</name>
    <dbReference type="NCBI Taxonomy" id="766895"/>
    <lineage>
        <taxon>Bacteria</taxon>
        <taxon>Bacillati</taxon>
        <taxon>Bacillota</taxon>
        <taxon>Bacilli</taxon>
        <taxon>Bacillales</taxon>
        <taxon>Bacillaceae</taxon>
        <taxon>Shouchella</taxon>
    </lineage>
</organism>
<feature type="domain" description="Glycoside hydrolase 35 catalytic" evidence="3">
    <location>
        <begin position="9"/>
        <end position="207"/>
    </location>
</feature>
<name>A0ABS2T1E2_9BACI</name>
<dbReference type="RefSeq" id="WP_204469015.1">
    <property type="nucleotide sequence ID" value="NZ_JAFBCV010000021.1"/>
</dbReference>
<keyword evidence="6" id="KW-1185">Reference proteome</keyword>
<protein>
    <submittedName>
        <fullName evidence="5">Beta-galactosidase</fullName>
        <ecNumber evidence="5">3.2.1.23</ecNumber>
    </submittedName>
</protein>
<keyword evidence="5" id="KW-0326">Glycosidase</keyword>
<dbReference type="InterPro" id="IPR054746">
    <property type="entry name" value="GLMA-like_second"/>
</dbReference>
<sequence length="794" mass="89361">MIELKEKKIFIDGKPQLILCGEIHYYRLEKDVWQDRLNKLKAAGCNAVATYVPWICHEPREGEIDLTGRSRPELDLAGYIDLCQQNGLYFIIKPGPFIMAEMKNEGLPYWIYEKHPVIKPLGWDGKLGPTPTVDYTHPRFLEEVRNWYEAIMSIVTPRLHRSGGPIIALQLDNEVGMLDWVSNTPDLTDHAVASFIAWIKNTYNKKEQTERYAHELTPQEVRSPDESYVAALHKDLGYFMRDRFADYIRTLRGYAEQFGAVGIPFIVNIHGTGGGRGFTFPIGISQLYKSYTQAPGYLSGSDIYFGDLTMETFQDLYLINGMMDAVHTADQPLTSIEFNCGDGNFGENYGGRYDPSAADLKARMCIAQGNRLLNYYLFAGGRNYRLDERRGDGNDRIAATGERHGFAAPIDPEGNENYTYPRMAESIKTLMAQGEQLASMEEEHDSVAFGFIPDYYMTEYRYPKSAVMQSVYQNIEEFRAHGAWEIMGRAMLLGGYRFTGIDVQNKSLDPERNKAIVLPSARYMAESIQKKLVTYMHAGGTVLLYGEAPTFDMEGTPCNELLAAAGVQAVGVKRAEEGYYLSVIAKGIAAPRPEVRTHFAQLFSGENIEPIFELYGSNEISSFQQRIGQGKLIVIGNAYRCDIELFQTLLTSVGAPPKLSHDYKHHGLFLTTTKGKEGERFLHVLNLDGFEKRFGVYENKEQLFGGKEIHLGARDGLLLPINVMYGDVRVCYSTAEVKRVSDKKMTFRGGSHGFEACLQTKKQPQVGDGATVEYMDNECYQLKTEGAECVVTFA</sequence>
<dbReference type="Gene3D" id="3.20.20.80">
    <property type="entry name" value="Glycosidases"/>
    <property type="match status" value="1"/>
</dbReference>
<keyword evidence="5" id="KW-0378">Hydrolase</keyword>
<evidence type="ECO:0000259" key="4">
    <source>
        <dbReference type="Pfam" id="PF22369"/>
    </source>
</evidence>